<keyword evidence="1" id="KW-0175">Coiled coil</keyword>
<evidence type="ECO:0000313" key="4">
    <source>
        <dbReference type="Proteomes" id="UP000784294"/>
    </source>
</evidence>
<sequence>MLPVVPIWVRVPWILPVGLGRGVTGSPLLRGGFWAKCRIHYLLTVSRSSLIWPYLFTLTPARLHMQEAATQSVTNKYRKAQAQMEETELRASLAERRLGIGPSYGGSSLHLNSDGEPASSTLPNGRGTSLFGSGGGGFYGTLKAASRSGRSFTREASVLSLASEVSSPCLGRLSHTPHTHGLGQESGLLTTSRQHRLSRRSTTSSHQPSNRPTVVEAGSRMAPLHQTHKPYSQYSGGPLDDLPTWPDRTDESHHSLLPASSDFTL</sequence>
<dbReference type="AlphaFoldDB" id="A0A448XJ43"/>
<reference evidence="3" key="1">
    <citation type="submission" date="2018-11" db="EMBL/GenBank/DDBJ databases">
        <authorList>
            <consortium name="Pathogen Informatics"/>
        </authorList>
    </citation>
    <scope>NUCLEOTIDE SEQUENCE</scope>
</reference>
<organism evidence="3 4">
    <name type="scientific">Protopolystoma xenopodis</name>
    <dbReference type="NCBI Taxonomy" id="117903"/>
    <lineage>
        <taxon>Eukaryota</taxon>
        <taxon>Metazoa</taxon>
        <taxon>Spiralia</taxon>
        <taxon>Lophotrochozoa</taxon>
        <taxon>Platyhelminthes</taxon>
        <taxon>Monogenea</taxon>
        <taxon>Polyopisthocotylea</taxon>
        <taxon>Polystomatidea</taxon>
        <taxon>Polystomatidae</taxon>
        <taxon>Protopolystoma</taxon>
    </lineage>
</organism>
<proteinExistence type="predicted"/>
<comment type="caution">
    <text evidence="3">The sequence shown here is derived from an EMBL/GenBank/DDBJ whole genome shotgun (WGS) entry which is preliminary data.</text>
</comment>
<dbReference type="Proteomes" id="UP000784294">
    <property type="component" value="Unassembled WGS sequence"/>
</dbReference>
<evidence type="ECO:0000313" key="3">
    <source>
        <dbReference type="EMBL" id="VEL37833.1"/>
    </source>
</evidence>
<keyword evidence="4" id="KW-1185">Reference proteome</keyword>
<evidence type="ECO:0000256" key="2">
    <source>
        <dbReference type="SAM" id="MobiDB-lite"/>
    </source>
</evidence>
<feature type="region of interest" description="Disordered" evidence="2">
    <location>
        <begin position="172"/>
        <end position="214"/>
    </location>
</feature>
<accession>A0A448XJ43</accession>
<protein>
    <submittedName>
        <fullName evidence="3">Uncharacterized protein</fullName>
    </submittedName>
</protein>
<name>A0A448XJ43_9PLAT</name>
<evidence type="ECO:0000256" key="1">
    <source>
        <dbReference type="SAM" id="Coils"/>
    </source>
</evidence>
<feature type="coiled-coil region" evidence="1">
    <location>
        <begin position="70"/>
        <end position="97"/>
    </location>
</feature>
<feature type="region of interest" description="Disordered" evidence="2">
    <location>
        <begin position="227"/>
        <end position="265"/>
    </location>
</feature>
<gene>
    <name evidence="3" type="ORF">PXEA_LOCUS31273</name>
</gene>
<dbReference type="EMBL" id="CAAALY010256087">
    <property type="protein sequence ID" value="VEL37833.1"/>
    <property type="molecule type" value="Genomic_DNA"/>
</dbReference>